<dbReference type="Proteomes" id="UP000472755">
    <property type="component" value="Unassembled WGS sequence"/>
</dbReference>
<accession>A0A6L6LS89</accession>
<gene>
    <name evidence="1" type="ORF">GMD59_09735</name>
</gene>
<evidence type="ECO:0000313" key="1">
    <source>
        <dbReference type="EMBL" id="MTS27567.1"/>
    </source>
</evidence>
<proteinExistence type="predicted"/>
<organism evidence="1 2">
    <name type="scientific">Ruthenibacterium lactatiformans</name>
    <dbReference type="NCBI Taxonomy" id="1550024"/>
    <lineage>
        <taxon>Bacteria</taxon>
        <taxon>Bacillati</taxon>
        <taxon>Bacillota</taxon>
        <taxon>Clostridia</taxon>
        <taxon>Eubacteriales</taxon>
        <taxon>Oscillospiraceae</taxon>
        <taxon>Ruthenibacterium</taxon>
    </lineage>
</organism>
<dbReference type="RefSeq" id="WP_155202148.1">
    <property type="nucleotide sequence ID" value="NZ_WMZN01000013.1"/>
</dbReference>
<evidence type="ECO:0000313" key="2">
    <source>
        <dbReference type="Proteomes" id="UP000472755"/>
    </source>
</evidence>
<name>A0A6L6LS89_9FIRM</name>
<reference evidence="1 2" key="1">
    <citation type="journal article" date="2019" name="Nat. Med.">
        <title>A library of human gut bacterial isolates paired with longitudinal multiomics data enables mechanistic microbiome research.</title>
        <authorList>
            <person name="Poyet M."/>
            <person name="Groussin M."/>
            <person name="Gibbons S.M."/>
            <person name="Avila-Pacheco J."/>
            <person name="Jiang X."/>
            <person name="Kearney S.M."/>
            <person name="Perrotta A.R."/>
            <person name="Berdy B."/>
            <person name="Zhao S."/>
            <person name="Lieberman T.D."/>
            <person name="Swanson P.K."/>
            <person name="Smith M."/>
            <person name="Roesemann S."/>
            <person name="Alexander J.E."/>
            <person name="Rich S.A."/>
            <person name="Livny J."/>
            <person name="Vlamakis H."/>
            <person name="Clish C."/>
            <person name="Bullock K."/>
            <person name="Deik A."/>
            <person name="Scott J."/>
            <person name="Pierce K.A."/>
            <person name="Xavier R.J."/>
            <person name="Alm E.J."/>
        </authorList>
    </citation>
    <scope>NUCLEOTIDE SEQUENCE [LARGE SCALE GENOMIC DNA]</scope>
    <source>
        <strain evidence="1 2">BIOML-A4</strain>
    </source>
</reference>
<protein>
    <submittedName>
        <fullName evidence="1">Uncharacterized protein</fullName>
    </submittedName>
</protein>
<comment type="caution">
    <text evidence="1">The sequence shown here is derived from an EMBL/GenBank/DDBJ whole genome shotgun (WGS) entry which is preliminary data.</text>
</comment>
<sequence>METGGAGGCGDTEAVIHPEKDGFVSLDFRDSRITDVPEGKLVSRAMIAGKRKFLVRSFFPAAAQTPTARLLEYIEIQEKKNKIPFGDRLSGPDTVCLS</sequence>
<dbReference type="EMBL" id="WMZU01000013">
    <property type="protein sequence ID" value="MTS27567.1"/>
    <property type="molecule type" value="Genomic_DNA"/>
</dbReference>
<dbReference type="AlphaFoldDB" id="A0A6L6LS89"/>